<feature type="compositionally biased region" description="Low complexity" evidence="2">
    <location>
        <begin position="346"/>
        <end position="359"/>
    </location>
</feature>
<keyword evidence="4" id="KW-0418">Kinase</keyword>
<feature type="region of interest" description="Disordered" evidence="2">
    <location>
        <begin position="268"/>
        <end position="393"/>
    </location>
</feature>
<feature type="domain" description="FHA" evidence="3">
    <location>
        <begin position="32"/>
        <end position="88"/>
    </location>
</feature>
<dbReference type="InterPro" id="IPR000253">
    <property type="entry name" value="FHA_dom"/>
</dbReference>
<sequence length="393" mass="43795">MSTSLPQAKVLPWGQLEELTKGKSFDLSRSKHCVGRVLNRCDIQIPYNFISALHCIIRLQGKDDHGEPIVEIEDVSSRNGLWVNDEKVGNRRKKLLKKGDVIKFSGPKNEFKFLLLYRPSGLTQTNEELHARLSADEMSVADRTRKRTHDEIQGTQSPMKVVRSPPRPRAVKKMRQVAQLSQETESQHADDPTSTATTQQSILELQRKLKFAQEELALQCHQESLETPPSKRQIVQKERNKQAEHSIVARKQSLIQVAQDLKEIVSKLTEDSPDPPNLSGSSQSQDSIDHGNLRSGRRNSQQLSGCSNENSEPSPADQLLAVDEESKNGDASNALFDTFGARRPNSSTGSTSSRATTLSQSQLFRGRRHDDTVVESKEQQSGEGADEETKGGI</sequence>
<gene>
    <name evidence="4" type="ORF">PHPALM_31878</name>
</gene>
<protein>
    <submittedName>
        <fullName evidence="4">Kinase-like protein</fullName>
    </submittedName>
</protein>
<dbReference type="GO" id="GO:0003723">
    <property type="term" value="F:RNA binding"/>
    <property type="evidence" value="ECO:0007669"/>
    <property type="project" value="UniProtKB-KW"/>
</dbReference>
<dbReference type="Proteomes" id="UP000237271">
    <property type="component" value="Unassembled WGS sequence"/>
</dbReference>
<feature type="compositionally biased region" description="Basic and acidic residues" evidence="2">
    <location>
        <begin position="368"/>
        <end position="380"/>
    </location>
</feature>
<dbReference type="AlphaFoldDB" id="A0A2P4X1H7"/>
<feature type="region of interest" description="Disordered" evidence="2">
    <location>
        <begin position="147"/>
        <end position="200"/>
    </location>
</feature>
<dbReference type="SMART" id="SM00240">
    <property type="entry name" value="FHA"/>
    <property type="match status" value="1"/>
</dbReference>
<keyword evidence="4" id="KW-0808">Transferase</keyword>
<dbReference type="OrthoDB" id="114364at2759"/>
<dbReference type="PROSITE" id="PS50006">
    <property type="entry name" value="FHA_DOMAIN"/>
    <property type="match status" value="1"/>
</dbReference>
<dbReference type="Gene3D" id="2.60.200.20">
    <property type="match status" value="1"/>
</dbReference>
<feature type="compositionally biased region" description="Polar residues" evidence="2">
    <location>
        <begin position="298"/>
        <end position="313"/>
    </location>
</feature>
<keyword evidence="5" id="KW-1185">Reference proteome</keyword>
<evidence type="ECO:0000313" key="4">
    <source>
        <dbReference type="EMBL" id="POM59395.1"/>
    </source>
</evidence>
<evidence type="ECO:0000313" key="5">
    <source>
        <dbReference type="Proteomes" id="UP000237271"/>
    </source>
</evidence>
<reference evidence="4 5" key="1">
    <citation type="journal article" date="2017" name="Genome Biol. Evol.">
        <title>Phytophthora megakarya and P. palmivora, closely related causal agents of cacao black pod rot, underwent increases in genome sizes and gene numbers by different mechanisms.</title>
        <authorList>
            <person name="Ali S.S."/>
            <person name="Shao J."/>
            <person name="Lary D.J."/>
            <person name="Kronmiller B."/>
            <person name="Shen D."/>
            <person name="Strem M.D."/>
            <person name="Amoako-Attah I."/>
            <person name="Akrofi A.Y."/>
            <person name="Begoude B.A."/>
            <person name="Ten Hoopen G.M."/>
            <person name="Coulibaly K."/>
            <person name="Kebe B.I."/>
            <person name="Melnick R.L."/>
            <person name="Guiltinan M.J."/>
            <person name="Tyler B.M."/>
            <person name="Meinhardt L.W."/>
            <person name="Bailey B.A."/>
        </authorList>
    </citation>
    <scope>NUCLEOTIDE SEQUENCE [LARGE SCALE GENOMIC DNA]</scope>
    <source>
        <strain evidence="5">sbr112.9</strain>
    </source>
</reference>
<dbReference type="PROSITE" id="PS50889">
    <property type="entry name" value="S4"/>
    <property type="match status" value="1"/>
</dbReference>
<evidence type="ECO:0000256" key="1">
    <source>
        <dbReference type="PROSITE-ProRule" id="PRU00182"/>
    </source>
</evidence>
<evidence type="ECO:0000256" key="2">
    <source>
        <dbReference type="SAM" id="MobiDB-lite"/>
    </source>
</evidence>
<comment type="caution">
    <text evidence="4">The sequence shown here is derived from an EMBL/GenBank/DDBJ whole genome shotgun (WGS) entry which is preliminary data.</text>
</comment>
<dbReference type="SUPFAM" id="SSF49879">
    <property type="entry name" value="SMAD/FHA domain"/>
    <property type="match status" value="1"/>
</dbReference>
<evidence type="ECO:0000259" key="3">
    <source>
        <dbReference type="PROSITE" id="PS50006"/>
    </source>
</evidence>
<name>A0A2P4X1H7_9STRA</name>
<dbReference type="Pfam" id="PF00498">
    <property type="entry name" value="FHA"/>
    <property type="match status" value="1"/>
</dbReference>
<accession>A0A2P4X1H7</accession>
<keyword evidence="1" id="KW-0694">RNA-binding</keyword>
<dbReference type="GO" id="GO:0016301">
    <property type="term" value="F:kinase activity"/>
    <property type="evidence" value="ECO:0007669"/>
    <property type="project" value="UniProtKB-KW"/>
</dbReference>
<dbReference type="InterPro" id="IPR008984">
    <property type="entry name" value="SMAD_FHA_dom_sf"/>
</dbReference>
<dbReference type="EMBL" id="NCKW01017176">
    <property type="protein sequence ID" value="POM59395.1"/>
    <property type="molecule type" value="Genomic_DNA"/>
</dbReference>
<organism evidence="4 5">
    <name type="scientific">Phytophthora palmivora</name>
    <dbReference type="NCBI Taxonomy" id="4796"/>
    <lineage>
        <taxon>Eukaryota</taxon>
        <taxon>Sar</taxon>
        <taxon>Stramenopiles</taxon>
        <taxon>Oomycota</taxon>
        <taxon>Peronosporomycetes</taxon>
        <taxon>Peronosporales</taxon>
        <taxon>Peronosporaceae</taxon>
        <taxon>Phytophthora</taxon>
    </lineage>
</organism>
<proteinExistence type="predicted"/>